<keyword evidence="14 15" id="KW-0694">RNA-binding</keyword>
<evidence type="ECO:0000256" key="11">
    <source>
        <dbReference type="ARBA" id="ARBA00022759"/>
    </source>
</evidence>
<evidence type="ECO:0000256" key="14">
    <source>
        <dbReference type="ARBA" id="ARBA00022884"/>
    </source>
</evidence>
<evidence type="ECO:0000256" key="9">
    <source>
        <dbReference type="ARBA" id="ARBA00022722"/>
    </source>
</evidence>
<evidence type="ECO:0000256" key="7">
    <source>
        <dbReference type="ARBA" id="ARBA00022664"/>
    </source>
</evidence>
<comment type="similarity">
    <text evidence="3">Belongs to the ribonuclease III family.</text>
</comment>
<dbReference type="PANTHER" id="PTHR11207">
    <property type="entry name" value="RIBONUCLEASE III"/>
    <property type="match status" value="1"/>
</dbReference>
<dbReference type="SMART" id="SM00358">
    <property type="entry name" value="DSRM"/>
    <property type="match status" value="1"/>
</dbReference>
<comment type="subunit">
    <text evidence="4 15">Homodimer.</text>
</comment>
<dbReference type="SUPFAM" id="SSF69065">
    <property type="entry name" value="RNase III domain-like"/>
    <property type="match status" value="1"/>
</dbReference>
<feature type="binding site" evidence="15">
    <location>
        <position position="131"/>
    </location>
    <ligand>
        <name>Mg(2+)</name>
        <dbReference type="ChEBI" id="CHEBI:18420"/>
    </ligand>
</feature>
<name>A0A162L8U1_9PROT</name>
<dbReference type="HAMAP" id="MF_00104">
    <property type="entry name" value="RNase_III"/>
    <property type="match status" value="1"/>
</dbReference>
<proteinExistence type="inferred from homology"/>
<evidence type="ECO:0000256" key="12">
    <source>
        <dbReference type="ARBA" id="ARBA00022801"/>
    </source>
</evidence>
<feature type="binding site" evidence="15">
    <location>
        <position position="128"/>
    </location>
    <ligand>
        <name>Mg(2+)</name>
        <dbReference type="ChEBI" id="CHEBI:18420"/>
    </ligand>
</feature>
<evidence type="ECO:0000256" key="10">
    <source>
        <dbReference type="ARBA" id="ARBA00022723"/>
    </source>
</evidence>
<dbReference type="GO" id="GO:0005737">
    <property type="term" value="C:cytoplasm"/>
    <property type="evidence" value="ECO:0007669"/>
    <property type="project" value="UniProtKB-SubCell"/>
</dbReference>
<dbReference type="EC" id="3.1.26.3" evidence="15"/>
<gene>
    <name evidence="15" type="primary">rnc</name>
    <name evidence="18" type="ORF">AUP44_26175</name>
</gene>
<keyword evidence="7 15" id="KW-0507">mRNA processing</keyword>
<accession>A0A162L8U1</accession>
<dbReference type="CDD" id="cd00593">
    <property type="entry name" value="RIBOc"/>
    <property type="match status" value="1"/>
</dbReference>
<dbReference type="PANTHER" id="PTHR11207:SF0">
    <property type="entry name" value="RIBONUCLEASE 3"/>
    <property type="match status" value="1"/>
</dbReference>
<evidence type="ECO:0000256" key="15">
    <source>
        <dbReference type="HAMAP-Rule" id="MF_00104"/>
    </source>
</evidence>
<protein>
    <recommendedName>
        <fullName evidence="15">Ribonuclease 3</fullName>
        <ecNumber evidence="15">3.1.26.3</ecNumber>
    </recommendedName>
    <alternativeName>
        <fullName evidence="15">Ribonuclease III</fullName>
        <shortName evidence="15">RNase III</shortName>
    </alternativeName>
</protein>
<dbReference type="AlphaFoldDB" id="A0A162L8U1"/>
<dbReference type="GO" id="GO:0004525">
    <property type="term" value="F:ribonuclease III activity"/>
    <property type="evidence" value="ECO:0007669"/>
    <property type="project" value="UniProtKB-UniRule"/>
</dbReference>
<evidence type="ECO:0000256" key="6">
    <source>
        <dbReference type="ARBA" id="ARBA00022552"/>
    </source>
</evidence>
<evidence type="ECO:0000256" key="4">
    <source>
        <dbReference type="ARBA" id="ARBA00011738"/>
    </source>
</evidence>
<dbReference type="GO" id="GO:0006364">
    <property type="term" value="P:rRNA processing"/>
    <property type="evidence" value="ECO:0007669"/>
    <property type="project" value="UniProtKB-UniRule"/>
</dbReference>
<dbReference type="GO" id="GO:0003725">
    <property type="term" value="F:double-stranded RNA binding"/>
    <property type="evidence" value="ECO:0007669"/>
    <property type="project" value="TreeGrafter"/>
</dbReference>
<dbReference type="RefSeq" id="WP_062763419.1">
    <property type="nucleotide sequence ID" value="NZ_CP121045.1"/>
</dbReference>
<dbReference type="GeneID" id="97241971"/>
<dbReference type="GO" id="GO:0006397">
    <property type="term" value="P:mRNA processing"/>
    <property type="evidence" value="ECO:0007669"/>
    <property type="project" value="UniProtKB-UniRule"/>
</dbReference>
<keyword evidence="11 15" id="KW-0255">Endonuclease</keyword>
<keyword evidence="5 15" id="KW-0963">Cytoplasm</keyword>
<evidence type="ECO:0000313" key="18">
    <source>
        <dbReference type="EMBL" id="KYO53814.1"/>
    </source>
</evidence>
<dbReference type="PROSITE" id="PS00517">
    <property type="entry name" value="RNASE_3_1"/>
    <property type="match status" value="1"/>
</dbReference>
<dbReference type="Pfam" id="PF00035">
    <property type="entry name" value="dsrm"/>
    <property type="match status" value="1"/>
</dbReference>
<dbReference type="InterPro" id="IPR000999">
    <property type="entry name" value="RNase_III_dom"/>
</dbReference>
<keyword evidence="8 15" id="KW-0819">tRNA processing</keyword>
<dbReference type="CDD" id="cd10845">
    <property type="entry name" value="DSRM_RNAse_III_family"/>
    <property type="match status" value="1"/>
</dbReference>
<evidence type="ECO:0000256" key="1">
    <source>
        <dbReference type="ARBA" id="ARBA00000109"/>
    </source>
</evidence>
<dbReference type="FunFam" id="3.30.160.20:FF:000003">
    <property type="entry name" value="Ribonuclease 3"/>
    <property type="match status" value="1"/>
</dbReference>
<comment type="subcellular location">
    <subcellularLocation>
        <location evidence="2 15">Cytoplasm</location>
    </subcellularLocation>
</comment>
<evidence type="ECO:0000259" key="16">
    <source>
        <dbReference type="PROSITE" id="PS50137"/>
    </source>
</evidence>
<keyword evidence="13 15" id="KW-0460">Magnesium</keyword>
<evidence type="ECO:0000256" key="2">
    <source>
        <dbReference type="ARBA" id="ARBA00004496"/>
    </source>
</evidence>
<dbReference type="EMBL" id="LPZR01000106">
    <property type="protein sequence ID" value="KYO53814.1"/>
    <property type="molecule type" value="Genomic_DNA"/>
</dbReference>
<dbReference type="Gene3D" id="3.30.160.20">
    <property type="match status" value="1"/>
</dbReference>
<feature type="binding site" evidence="15">
    <location>
        <position position="55"/>
    </location>
    <ligand>
        <name>Mg(2+)</name>
        <dbReference type="ChEBI" id="CHEBI:18420"/>
    </ligand>
</feature>
<dbReference type="Pfam" id="PF14622">
    <property type="entry name" value="Ribonucleas_3_3"/>
    <property type="match status" value="1"/>
</dbReference>
<dbReference type="GO" id="GO:0046872">
    <property type="term" value="F:metal ion binding"/>
    <property type="evidence" value="ECO:0007669"/>
    <property type="project" value="UniProtKB-KW"/>
</dbReference>
<evidence type="ECO:0000256" key="13">
    <source>
        <dbReference type="ARBA" id="ARBA00022842"/>
    </source>
</evidence>
<dbReference type="NCBIfam" id="TIGR02191">
    <property type="entry name" value="RNaseIII"/>
    <property type="match status" value="1"/>
</dbReference>
<dbReference type="GO" id="GO:0042802">
    <property type="term" value="F:identical protein binding"/>
    <property type="evidence" value="ECO:0007669"/>
    <property type="project" value="UniProtKB-ARBA"/>
</dbReference>
<feature type="domain" description="DRBM" evidence="16">
    <location>
        <begin position="167"/>
        <end position="236"/>
    </location>
</feature>
<comment type="cofactor">
    <cofactor evidence="15">
        <name>Mg(2+)</name>
        <dbReference type="ChEBI" id="CHEBI:18420"/>
    </cofactor>
</comment>
<dbReference type="InterPro" id="IPR014720">
    <property type="entry name" value="dsRBD_dom"/>
</dbReference>
<dbReference type="SUPFAM" id="SSF54768">
    <property type="entry name" value="dsRNA-binding domain-like"/>
    <property type="match status" value="1"/>
</dbReference>
<dbReference type="OrthoDB" id="9805026at2"/>
<reference evidence="18 19" key="1">
    <citation type="submission" date="2015-12" db="EMBL/GenBank/DDBJ databases">
        <title>Genome sequence of Tistrella mobilis MCCC 1A02139.</title>
        <authorList>
            <person name="Lu L."/>
            <person name="Lai Q."/>
            <person name="Shao Z."/>
            <person name="Qian P."/>
        </authorList>
    </citation>
    <scope>NUCLEOTIDE SEQUENCE [LARGE SCALE GENOMIC DNA]</scope>
    <source>
        <strain evidence="18 19">MCCC 1A02139</strain>
    </source>
</reference>
<feature type="active site" evidence="15">
    <location>
        <position position="131"/>
    </location>
</feature>
<organism evidence="18 19">
    <name type="scientific">Tistrella mobilis</name>
    <dbReference type="NCBI Taxonomy" id="171437"/>
    <lineage>
        <taxon>Bacteria</taxon>
        <taxon>Pseudomonadati</taxon>
        <taxon>Pseudomonadota</taxon>
        <taxon>Alphaproteobacteria</taxon>
        <taxon>Geminicoccales</taxon>
        <taxon>Geminicoccaceae</taxon>
        <taxon>Tistrella</taxon>
    </lineage>
</organism>
<dbReference type="GO" id="GO:0008033">
    <property type="term" value="P:tRNA processing"/>
    <property type="evidence" value="ECO:0007669"/>
    <property type="project" value="UniProtKB-KW"/>
</dbReference>
<sequence>MDEQRQATTLAECAREIGHDFDDPSLLEAALTHPSVDGGGRDRNGRVRLNYERLEFLGDRVLGLAVADQLYHRFPGESEGALARRFAALVRRESLARVAEMLSLGRYLRLSRGEDDSGGRRNPANLADACEAVIAALYLDGGFDTARRFVERYWAPLMEEDLRPPKDPKTALQEWAQARGLEAPVYTVIGREGPDHAPSFRVRAQVARLGAEEATGASKRIAEQAAAQSLLSRAEGRGGDQT</sequence>
<keyword evidence="12 15" id="KW-0378">Hydrolase</keyword>
<keyword evidence="15" id="KW-0699">rRNA-binding</keyword>
<dbReference type="InterPro" id="IPR011907">
    <property type="entry name" value="RNase_III"/>
</dbReference>
<keyword evidence="10 15" id="KW-0479">Metal-binding</keyword>
<dbReference type="FunFam" id="1.10.1520.10:FF:000001">
    <property type="entry name" value="Ribonuclease 3"/>
    <property type="match status" value="1"/>
</dbReference>
<evidence type="ECO:0000256" key="5">
    <source>
        <dbReference type="ARBA" id="ARBA00022490"/>
    </source>
</evidence>
<feature type="active site" evidence="15">
    <location>
        <position position="59"/>
    </location>
</feature>
<comment type="catalytic activity">
    <reaction evidence="1 15">
        <text>Endonucleolytic cleavage to 5'-phosphomonoester.</text>
        <dbReference type="EC" id="3.1.26.3"/>
    </reaction>
</comment>
<dbReference type="Proteomes" id="UP000075787">
    <property type="component" value="Unassembled WGS sequence"/>
</dbReference>
<keyword evidence="9 15" id="KW-0540">Nuclease</keyword>
<evidence type="ECO:0000256" key="8">
    <source>
        <dbReference type="ARBA" id="ARBA00022694"/>
    </source>
</evidence>
<dbReference type="Gene3D" id="1.10.1520.10">
    <property type="entry name" value="Ribonuclease III domain"/>
    <property type="match status" value="1"/>
</dbReference>
<comment type="function">
    <text evidence="15">Digests double-stranded RNA. Involved in the processing of primary rRNA transcript to yield the immediate precursors to the large and small rRNAs (23S and 16S). Processes some mRNAs, and tRNAs when they are encoded in the rRNA operon. Processes pre-crRNA and tracrRNA of type II CRISPR loci if present in the organism.</text>
</comment>
<dbReference type="PROSITE" id="PS50137">
    <property type="entry name" value="DS_RBD"/>
    <property type="match status" value="1"/>
</dbReference>
<dbReference type="GO" id="GO:0010468">
    <property type="term" value="P:regulation of gene expression"/>
    <property type="evidence" value="ECO:0007669"/>
    <property type="project" value="TreeGrafter"/>
</dbReference>
<comment type="caution">
    <text evidence="18">The sequence shown here is derived from an EMBL/GenBank/DDBJ whole genome shotgun (WGS) entry which is preliminary data.</text>
</comment>
<evidence type="ECO:0000313" key="19">
    <source>
        <dbReference type="Proteomes" id="UP000075787"/>
    </source>
</evidence>
<evidence type="ECO:0000256" key="3">
    <source>
        <dbReference type="ARBA" id="ARBA00010183"/>
    </source>
</evidence>
<evidence type="ECO:0000259" key="17">
    <source>
        <dbReference type="PROSITE" id="PS50142"/>
    </source>
</evidence>
<dbReference type="InterPro" id="IPR036389">
    <property type="entry name" value="RNase_III_sf"/>
</dbReference>
<dbReference type="SMART" id="SM00535">
    <property type="entry name" value="RIBOc"/>
    <property type="match status" value="1"/>
</dbReference>
<keyword evidence="6 15" id="KW-0698">rRNA processing</keyword>
<dbReference type="GO" id="GO:0019843">
    <property type="term" value="F:rRNA binding"/>
    <property type="evidence" value="ECO:0007669"/>
    <property type="project" value="UniProtKB-KW"/>
</dbReference>
<feature type="domain" description="RNase III" evidence="17">
    <location>
        <begin position="10"/>
        <end position="142"/>
    </location>
</feature>
<dbReference type="PROSITE" id="PS50142">
    <property type="entry name" value="RNASE_3_2"/>
    <property type="match status" value="1"/>
</dbReference>